<feature type="domain" description="HipA-like C-terminal" evidence="4">
    <location>
        <begin position="148"/>
        <end position="383"/>
    </location>
</feature>
<name>A0A149UJQ7_9PROT</name>
<evidence type="ECO:0000256" key="3">
    <source>
        <dbReference type="ARBA" id="ARBA00022777"/>
    </source>
</evidence>
<gene>
    <name evidence="6" type="ORF">AD951_12645</name>
</gene>
<evidence type="ECO:0000313" key="6">
    <source>
        <dbReference type="EMBL" id="KXV68162.1"/>
    </source>
</evidence>
<comment type="similarity">
    <text evidence="1">Belongs to the HipA Ser/Thr kinase family.</text>
</comment>
<dbReference type="NCBIfam" id="TIGR03071">
    <property type="entry name" value="couple_hipA"/>
    <property type="match status" value="1"/>
</dbReference>
<evidence type="ECO:0000313" key="7">
    <source>
        <dbReference type="Proteomes" id="UP000075377"/>
    </source>
</evidence>
<evidence type="ECO:0000256" key="2">
    <source>
        <dbReference type="ARBA" id="ARBA00022679"/>
    </source>
</evidence>
<dbReference type="Pfam" id="PF13657">
    <property type="entry name" value="Couple_hipA"/>
    <property type="match status" value="1"/>
</dbReference>
<dbReference type="PATRIC" id="fig|178901.14.peg.1471"/>
<organism evidence="6 7">
    <name type="scientific">Acetobacter malorum</name>
    <dbReference type="NCBI Taxonomy" id="178901"/>
    <lineage>
        <taxon>Bacteria</taxon>
        <taxon>Pseudomonadati</taxon>
        <taxon>Pseudomonadota</taxon>
        <taxon>Alphaproteobacteria</taxon>
        <taxon>Acetobacterales</taxon>
        <taxon>Acetobacteraceae</taxon>
        <taxon>Acetobacter</taxon>
    </lineage>
</organism>
<dbReference type="Pfam" id="PF07804">
    <property type="entry name" value="HipA_C"/>
    <property type="match status" value="1"/>
</dbReference>
<dbReference type="CDD" id="cd17793">
    <property type="entry name" value="HipA"/>
    <property type="match status" value="1"/>
</dbReference>
<keyword evidence="2" id="KW-0808">Transferase</keyword>
<dbReference type="PANTHER" id="PTHR37419">
    <property type="entry name" value="SERINE/THREONINE-PROTEIN KINASE TOXIN HIPA"/>
    <property type="match status" value="1"/>
</dbReference>
<evidence type="ECO:0000256" key="1">
    <source>
        <dbReference type="ARBA" id="ARBA00010164"/>
    </source>
</evidence>
<dbReference type="InterPro" id="IPR012893">
    <property type="entry name" value="HipA-like_C"/>
</dbReference>
<evidence type="ECO:0000259" key="5">
    <source>
        <dbReference type="Pfam" id="PF13657"/>
    </source>
</evidence>
<dbReference type="GO" id="GO:0004674">
    <property type="term" value="F:protein serine/threonine kinase activity"/>
    <property type="evidence" value="ECO:0007669"/>
    <property type="project" value="TreeGrafter"/>
</dbReference>
<protein>
    <recommendedName>
        <fullName evidence="8">Phosphatidylinositol kinase</fullName>
    </recommendedName>
</protein>
<feature type="domain" description="HipA N-terminal subdomain 1" evidence="5">
    <location>
        <begin position="7"/>
        <end position="101"/>
    </location>
</feature>
<dbReference type="InterPro" id="IPR052028">
    <property type="entry name" value="HipA_Ser/Thr_kinase"/>
</dbReference>
<dbReference type="PANTHER" id="PTHR37419:SF1">
    <property type="entry name" value="SERINE_THREONINE-PROTEIN KINASE TOXIN HIPA"/>
    <property type="match status" value="1"/>
</dbReference>
<dbReference type="Proteomes" id="UP000075377">
    <property type="component" value="Unassembled WGS sequence"/>
</dbReference>
<dbReference type="RefSeq" id="WP_082789800.1">
    <property type="nucleotide sequence ID" value="NZ_LHZX01000312.1"/>
</dbReference>
<proteinExistence type="inferred from homology"/>
<evidence type="ECO:0008006" key="8">
    <source>
        <dbReference type="Google" id="ProtNLM"/>
    </source>
</evidence>
<dbReference type="GO" id="GO:0005829">
    <property type="term" value="C:cytosol"/>
    <property type="evidence" value="ECO:0007669"/>
    <property type="project" value="TreeGrafter"/>
</dbReference>
<evidence type="ECO:0000259" key="4">
    <source>
        <dbReference type="Pfam" id="PF07804"/>
    </source>
</evidence>
<dbReference type="OrthoDB" id="9805913at2"/>
<comment type="caution">
    <text evidence="6">The sequence shown here is derived from an EMBL/GenBank/DDBJ whole genome shotgun (WGS) entry which is preliminary data.</text>
</comment>
<keyword evidence="3" id="KW-0418">Kinase</keyword>
<accession>A0A149UJQ7</accession>
<dbReference type="InterPro" id="IPR017508">
    <property type="entry name" value="HipA_N1"/>
</dbReference>
<dbReference type="EMBL" id="LHZX01000312">
    <property type="protein sequence ID" value="KXV68162.1"/>
    <property type="molecule type" value="Genomic_DNA"/>
</dbReference>
<sequence length="427" mass="47075">MTDIALVYKDNIVGWVCRSGESFTFSYRPEWLTCKNAFPISLSMPLSTDAYPHMIIMPWLMNLLPEGDPLAAASRALGVASDDVMGLLEEIGQETAGALSIEPLARLFEKTDLKKSCYRKIKSDNELERIINDLPRKPFLAGEEGVSMSLAGAQEKLPLMVQDGAFFIPVHGAPSTHILKPDTEQLGGGVYNEALCMTLARQIGLPVPPVTTGRAGRRSWCLVERYDRTPPSSDDKGWERLHQEDFCQALGRPPSSKYEKNGKGNGVSLADMFRITQDKVKGRATLDLLNGVIFNVLITNVDSHAKNYSILLSGTGVPRLAPFYDLMAGDVWPHITQNMAQSIGGERRGRQITAKHWQRMAQEVGLNPRMVLQQVARIAGAIEVHLESAADAVRAMPAGNDEILKRCVSTIQERVRVVLVNLERGAK</sequence>
<dbReference type="AlphaFoldDB" id="A0A149UJQ7"/>
<dbReference type="Gene3D" id="1.10.1070.20">
    <property type="match status" value="1"/>
</dbReference>
<reference evidence="6 7" key="1">
    <citation type="submission" date="2015-06" db="EMBL/GenBank/DDBJ databases">
        <title>Improved classification and identification of acetic acid bacteria using matrix-assisted laser desorption/ionization time-of-flight mass spectrometry; Gluconobacter nephelii and Gluconobacter uchimurae are later heterotypic synonyms of Gluconobacter japonicus and Gluconobacter oxydans, respectively.</title>
        <authorList>
            <person name="Li L."/>
            <person name="Cleenwerck I."/>
            <person name="De Vuyst L."/>
            <person name="Vandamme P."/>
        </authorList>
    </citation>
    <scope>NUCLEOTIDE SEQUENCE [LARGE SCALE GENOMIC DNA]</scope>
    <source>
        <strain evidence="6 7">LMG 1699</strain>
    </source>
</reference>